<accession>A0A9X5F8N4</accession>
<comment type="caution">
    <text evidence="2">The sequence shown here is derived from an EMBL/GenBank/DDBJ whole genome shotgun (WGS) entry which is preliminary data.</text>
</comment>
<gene>
    <name evidence="2" type="ORF">HF995_00645</name>
</gene>
<dbReference type="InterPro" id="IPR016794">
    <property type="entry name" value="UCP21603_acetyltransf"/>
</dbReference>
<name>A0A9X5F8N4_9MICO</name>
<evidence type="ECO:0000313" key="2">
    <source>
        <dbReference type="EMBL" id="NKX91796.1"/>
    </source>
</evidence>
<sequence length="298" mass="31215">MGRDLAPGLEQARQLTDVDLPAALELCAADPVGSVLGYCRLVAAAESGLASSGGQVWGFPAEGPLEAVCWAGANLVPVLSPWLTPRRRDEACAAFAALARDRGRRSSSIVGRAGAVLALWNHLDGAWGPAREIRPEQPSLVIASSPAVEPDPRVRASLPEELGTLLPACVSMFVEEVGYSPLSASSSGYERRVLQLISEGRSYVRVDGAGAGRRGTVVFKAEVGALVPQVAQLQGVWVTPSRRGEGLAAPGVAAVVSAVLATHAPLVSLYVNAYNTRALAAYERVGFVREGTYATVMF</sequence>
<dbReference type="InterPro" id="IPR000182">
    <property type="entry name" value="GNAT_dom"/>
</dbReference>
<dbReference type="SUPFAM" id="SSF55729">
    <property type="entry name" value="Acyl-CoA N-acyltransferases (Nat)"/>
    <property type="match status" value="1"/>
</dbReference>
<dbReference type="Pfam" id="PF13312">
    <property type="entry name" value="DUF4081"/>
    <property type="match status" value="1"/>
</dbReference>
<evidence type="ECO:0000259" key="1">
    <source>
        <dbReference type="PROSITE" id="PS51186"/>
    </source>
</evidence>
<dbReference type="Proteomes" id="UP000774283">
    <property type="component" value="Unassembled WGS sequence"/>
</dbReference>
<protein>
    <submittedName>
        <fullName evidence="2">GNAT family N-acetyltransferase</fullName>
    </submittedName>
</protein>
<dbReference type="InterPro" id="IPR025289">
    <property type="entry name" value="DUF4081"/>
</dbReference>
<dbReference type="RefSeq" id="WP_168445919.1">
    <property type="nucleotide sequence ID" value="NZ_JAAXOW010000001.1"/>
</dbReference>
<proteinExistence type="predicted"/>
<keyword evidence="3" id="KW-1185">Reference proteome</keyword>
<dbReference type="AlphaFoldDB" id="A0A9X5F8N4"/>
<dbReference type="Gene3D" id="3.40.630.30">
    <property type="match status" value="1"/>
</dbReference>
<organism evidence="2 3">
    <name type="scientific">Sanguibacter hominis ATCC BAA-789</name>
    <dbReference type="NCBI Taxonomy" id="1312740"/>
    <lineage>
        <taxon>Bacteria</taxon>
        <taxon>Bacillati</taxon>
        <taxon>Actinomycetota</taxon>
        <taxon>Actinomycetes</taxon>
        <taxon>Micrococcales</taxon>
        <taxon>Sanguibacteraceae</taxon>
        <taxon>Sanguibacter</taxon>
    </lineage>
</organism>
<feature type="domain" description="N-acetyltransferase" evidence="1">
    <location>
        <begin position="152"/>
        <end position="298"/>
    </location>
</feature>
<dbReference type="EMBL" id="JAAXOW010000001">
    <property type="protein sequence ID" value="NKX91796.1"/>
    <property type="molecule type" value="Genomic_DNA"/>
</dbReference>
<evidence type="ECO:0000313" key="3">
    <source>
        <dbReference type="Proteomes" id="UP000774283"/>
    </source>
</evidence>
<dbReference type="InterPro" id="IPR016181">
    <property type="entry name" value="Acyl_CoA_acyltransferase"/>
</dbReference>
<dbReference type="InterPro" id="IPR013653">
    <property type="entry name" value="GCN5-like_dom"/>
</dbReference>
<dbReference type="PROSITE" id="PS51186">
    <property type="entry name" value="GNAT"/>
    <property type="match status" value="1"/>
</dbReference>
<dbReference type="Pfam" id="PF08445">
    <property type="entry name" value="FR47"/>
    <property type="match status" value="1"/>
</dbReference>
<reference evidence="2 3" key="1">
    <citation type="submission" date="2020-04" db="EMBL/GenBank/DDBJ databases">
        <title>MicrobeNet Type strains.</title>
        <authorList>
            <person name="Nicholson A.C."/>
        </authorList>
    </citation>
    <scope>NUCLEOTIDE SEQUENCE [LARGE SCALE GENOMIC DNA]</scope>
    <source>
        <strain evidence="2 3">ATCC BAA-789</strain>
    </source>
</reference>
<dbReference type="PIRSF" id="PIRSF021603">
    <property type="entry name" value="UCP21603_acetyltransf"/>
    <property type="match status" value="1"/>
</dbReference>
<dbReference type="GO" id="GO:0016747">
    <property type="term" value="F:acyltransferase activity, transferring groups other than amino-acyl groups"/>
    <property type="evidence" value="ECO:0007669"/>
    <property type="project" value="InterPro"/>
</dbReference>